<name>A0A7X4H5N8_9BURK</name>
<dbReference type="Gene3D" id="3.30.70.100">
    <property type="match status" value="1"/>
</dbReference>
<dbReference type="InterPro" id="IPR006121">
    <property type="entry name" value="HMA_dom"/>
</dbReference>
<keyword evidence="10" id="KW-0460">Magnesium</keyword>
<dbReference type="NCBIfam" id="TIGR01525">
    <property type="entry name" value="ATPase-IB_hvy"/>
    <property type="match status" value="1"/>
</dbReference>
<dbReference type="SFLD" id="SFLDS00003">
    <property type="entry name" value="Haloacid_Dehalogenase"/>
    <property type="match status" value="1"/>
</dbReference>
<evidence type="ECO:0000256" key="11">
    <source>
        <dbReference type="ARBA" id="ARBA00022967"/>
    </source>
</evidence>
<accession>A0A7X4H5N8</accession>
<dbReference type="Gene3D" id="3.40.50.1000">
    <property type="entry name" value="HAD superfamily/HAD-like"/>
    <property type="match status" value="1"/>
</dbReference>
<dbReference type="InterPro" id="IPR027256">
    <property type="entry name" value="P-typ_ATPase_IB"/>
</dbReference>
<evidence type="ECO:0000256" key="6">
    <source>
        <dbReference type="ARBA" id="ARBA00022692"/>
    </source>
</evidence>
<evidence type="ECO:0000313" key="17">
    <source>
        <dbReference type="EMBL" id="MYM75185.1"/>
    </source>
</evidence>
<keyword evidence="12 15" id="KW-1133">Transmembrane helix</keyword>
<dbReference type="GO" id="GO:0055070">
    <property type="term" value="P:copper ion homeostasis"/>
    <property type="evidence" value="ECO:0007669"/>
    <property type="project" value="TreeGrafter"/>
</dbReference>
<sequence length="820" mass="87149">MPHTTPLNVLAPAPCYHCGQTLPDVVDHAWTVTIAGEPHTMCCPGCAAVAQTIVDLGQESYYRDRTAYAASADGAQQLPPELQLYDNADPRFALDEDSRESTFTVEGIRCAACVWLIENRLARLPGVDSAQLNVATEKLYVRWRRDTCQPGDILGALHTIGYAAYPYEADRHAGQQQRAAKTLGRQLFVAGLSMMQVMMYVAPSYLAHDDGTLDDSMASLMRWASLLLTLPAICYSALPFWRGAITSLRARALGMDVPVALGIAAAFGASVIATFTGKGEVWFDSVTMFIFLLLCSRYLELRARRKAGAALERLQHALPASASLLENYPASRAATIVRAASLAVDNIIVIKPGEAVAADSVIIEGRTSLDLSLLSGESVPVPKSAGDAIPGGAINAGSVVLARVTRKAQDSTLSDLVKLINRAGGEKPHIALWADRVAAYFVAGLLLFALAAFSFWFWHDGSIARAWPIAIAVLVVSCPCALSLATPTALAAATDNLLRQGVLVTGPQTLETLHRTTHVVLDKTGTLTWGRPVLQGIQELGAMRADFCLQVAAALETGSAHPLARAIISAADEAGRHHWSAVALTETAGCGLEGTVHNRRYRLGSAQFVAGIAGVAPERAVADGVTPVYLGVEGQWLACLQLHDGLRPDAQETVDYFRRRGKTVVLVSGDDDVLARRVGDQLGIETTVGGYLPADKLNFVQQMQRRGCVVTMIGDGINDAAVLGAADVSFAMGSGAALAQAHADAVLLNGRLGAVADSARVAERTMRIIRQNLGWATVYNVVAIPAAAMGWLNPWLSGVGMALSSAVVVLNALRLRKGTD</sequence>
<dbReference type="SUPFAM" id="SSF55008">
    <property type="entry name" value="HMA, heavy metal-associated domain"/>
    <property type="match status" value="1"/>
</dbReference>
<evidence type="ECO:0000256" key="12">
    <source>
        <dbReference type="ARBA" id="ARBA00022989"/>
    </source>
</evidence>
<keyword evidence="17" id="KW-0378">Hydrolase</keyword>
<dbReference type="InterPro" id="IPR023298">
    <property type="entry name" value="ATPase_P-typ_TM_dom_sf"/>
</dbReference>
<dbReference type="AlphaFoldDB" id="A0A7X4H5N8"/>
<dbReference type="InterPro" id="IPR018303">
    <property type="entry name" value="ATPase_P-typ_P_site"/>
</dbReference>
<dbReference type="Proteomes" id="UP000469734">
    <property type="component" value="Unassembled WGS sequence"/>
</dbReference>
<dbReference type="InterPro" id="IPR044492">
    <property type="entry name" value="P_typ_ATPase_HD_dom"/>
</dbReference>
<dbReference type="GO" id="GO:0005886">
    <property type="term" value="C:plasma membrane"/>
    <property type="evidence" value="ECO:0007669"/>
    <property type="project" value="UniProtKB-SubCell"/>
</dbReference>
<dbReference type="RefSeq" id="WP_161051941.1">
    <property type="nucleotide sequence ID" value="NZ_WWCR01000034.1"/>
</dbReference>
<protein>
    <submittedName>
        <fullName evidence="17">Cadmium-translocating P-type ATPase</fullName>
        <ecNumber evidence="17">3.6.3.3</ecNumber>
    </submittedName>
</protein>
<dbReference type="SUPFAM" id="SSF56784">
    <property type="entry name" value="HAD-like"/>
    <property type="match status" value="1"/>
</dbReference>
<dbReference type="Gene3D" id="3.40.1110.10">
    <property type="entry name" value="Calcium-transporting ATPase, cytoplasmic domain N"/>
    <property type="match status" value="1"/>
</dbReference>
<dbReference type="PANTHER" id="PTHR43520">
    <property type="entry name" value="ATP7, ISOFORM B"/>
    <property type="match status" value="1"/>
</dbReference>
<dbReference type="SFLD" id="SFLDF00027">
    <property type="entry name" value="p-type_atpase"/>
    <property type="match status" value="1"/>
</dbReference>
<keyword evidence="14 15" id="KW-0472">Membrane</keyword>
<evidence type="ECO:0000256" key="7">
    <source>
        <dbReference type="ARBA" id="ARBA00022723"/>
    </source>
</evidence>
<feature type="transmembrane region" description="Helical" evidence="15">
    <location>
        <begin position="798"/>
        <end position="815"/>
    </location>
</feature>
<evidence type="ECO:0000259" key="16">
    <source>
        <dbReference type="PROSITE" id="PS50846"/>
    </source>
</evidence>
<dbReference type="InterPro" id="IPR001757">
    <property type="entry name" value="P_typ_ATPase"/>
</dbReference>
<dbReference type="Pfam" id="PF00403">
    <property type="entry name" value="HMA"/>
    <property type="match status" value="1"/>
</dbReference>
<evidence type="ECO:0000256" key="3">
    <source>
        <dbReference type="ARBA" id="ARBA00022448"/>
    </source>
</evidence>
<dbReference type="EMBL" id="WWCR01000034">
    <property type="protein sequence ID" value="MYM75185.1"/>
    <property type="molecule type" value="Genomic_DNA"/>
</dbReference>
<evidence type="ECO:0000256" key="1">
    <source>
        <dbReference type="ARBA" id="ARBA00004651"/>
    </source>
</evidence>
<dbReference type="InterPro" id="IPR023214">
    <property type="entry name" value="HAD_sf"/>
</dbReference>
<reference evidence="17 18" key="1">
    <citation type="submission" date="2019-12" db="EMBL/GenBank/DDBJ databases">
        <title>Novel species isolated from a subtropical stream in China.</title>
        <authorList>
            <person name="Lu H."/>
        </authorList>
    </citation>
    <scope>NUCLEOTIDE SEQUENCE [LARGE SCALE GENOMIC DNA]</scope>
    <source>
        <strain evidence="17 18">FT134W</strain>
    </source>
</reference>
<evidence type="ECO:0000256" key="9">
    <source>
        <dbReference type="ARBA" id="ARBA00022840"/>
    </source>
</evidence>
<feature type="domain" description="HMA" evidence="16">
    <location>
        <begin position="99"/>
        <end position="165"/>
    </location>
</feature>
<feature type="transmembrane region" description="Helical" evidence="15">
    <location>
        <begin position="469"/>
        <end position="493"/>
    </location>
</feature>
<evidence type="ECO:0000256" key="13">
    <source>
        <dbReference type="ARBA" id="ARBA00023065"/>
    </source>
</evidence>
<dbReference type="InterPro" id="IPR036412">
    <property type="entry name" value="HAD-like_sf"/>
</dbReference>
<evidence type="ECO:0000256" key="2">
    <source>
        <dbReference type="ARBA" id="ARBA00006024"/>
    </source>
</evidence>
<evidence type="ECO:0000256" key="5">
    <source>
        <dbReference type="ARBA" id="ARBA00022553"/>
    </source>
</evidence>
<dbReference type="PROSITE" id="PS00154">
    <property type="entry name" value="ATPASE_E1_E2"/>
    <property type="match status" value="1"/>
</dbReference>
<dbReference type="EC" id="3.6.3.3" evidence="17"/>
<keyword evidence="7 15" id="KW-0479">Metal-binding</keyword>
<comment type="caution">
    <text evidence="17">The sequence shown here is derived from an EMBL/GenBank/DDBJ whole genome shotgun (WGS) entry which is preliminary data.</text>
</comment>
<dbReference type="NCBIfam" id="TIGR01512">
    <property type="entry name" value="ATPase-IB2_Cd"/>
    <property type="match status" value="1"/>
</dbReference>
<dbReference type="PANTHER" id="PTHR43520:SF5">
    <property type="entry name" value="CATION-TRANSPORTING P-TYPE ATPASE-RELATED"/>
    <property type="match status" value="1"/>
</dbReference>
<dbReference type="NCBIfam" id="TIGR01511">
    <property type="entry name" value="ATPase-IB1_Cu"/>
    <property type="match status" value="1"/>
</dbReference>
<dbReference type="CDD" id="cd00371">
    <property type="entry name" value="HMA"/>
    <property type="match status" value="1"/>
</dbReference>
<dbReference type="Gene3D" id="2.70.150.10">
    <property type="entry name" value="Calcium-transporting ATPase, cytoplasmic transduction domain A"/>
    <property type="match status" value="1"/>
</dbReference>
<evidence type="ECO:0000256" key="10">
    <source>
        <dbReference type="ARBA" id="ARBA00022842"/>
    </source>
</evidence>
<keyword evidence="4 15" id="KW-1003">Cell membrane</keyword>
<dbReference type="Pfam" id="PF00702">
    <property type="entry name" value="Hydrolase"/>
    <property type="match status" value="1"/>
</dbReference>
<proteinExistence type="inferred from homology"/>
<dbReference type="PROSITE" id="PS01229">
    <property type="entry name" value="COF_2"/>
    <property type="match status" value="1"/>
</dbReference>
<dbReference type="InterPro" id="IPR008250">
    <property type="entry name" value="ATPase_P-typ_transduc_dom_A_sf"/>
</dbReference>
<dbReference type="InterPro" id="IPR036163">
    <property type="entry name" value="HMA_dom_sf"/>
</dbReference>
<feature type="transmembrane region" description="Helical" evidence="15">
    <location>
        <begin position="220"/>
        <end position="241"/>
    </location>
</feature>
<dbReference type="Pfam" id="PF00122">
    <property type="entry name" value="E1-E2_ATPase"/>
    <property type="match status" value="1"/>
</dbReference>
<dbReference type="InterPro" id="IPR023299">
    <property type="entry name" value="ATPase_P-typ_cyto_dom_N"/>
</dbReference>
<keyword evidence="3" id="KW-0813">Transport</keyword>
<dbReference type="GO" id="GO:0016887">
    <property type="term" value="F:ATP hydrolysis activity"/>
    <property type="evidence" value="ECO:0007669"/>
    <property type="project" value="InterPro"/>
</dbReference>
<dbReference type="InterPro" id="IPR059000">
    <property type="entry name" value="ATPase_P-type_domA"/>
</dbReference>
<keyword evidence="5" id="KW-0597">Phosphoprotein</keyword>
<evidence type="ECO:0000256" key="14">
    <source>
        <dbReference type="ARBA" id="ARBA00023136"/>
    </source>
</evidence>
<comment type="similarity">
    <text evidence="2 15">Belongs to the cation transport ATPase (P-type) (TC 3.A.3) family. Type IB subfamily.</text>
</comment>
<feature type="transmembrane region" description="Helical" evidence="15">
    <location>
        <begin position="187"/>
        <end position="208"/>
    </location>
</feature>
<keyword evidence="6 15" id="KW-0812">Transmembrane</keyword>
<dbReference type="PRINTS" id="PR00119">
    <property type="entry name" value="CATATPASE"/>
</dbReference>
<feature type="transmembrane region" description="Helical" evidence="15">
    <location>
        <begin position="281"/>
        <end position="299"/>
    </location>
</feature>
<evidence type="ECO:0000313" key="18">
    <source>
        <dbReference type="Proteomes" id="UP000469734"/>
    </source>
</evidence>
<dbReference type="SUPFAM" id="SSF81653">
    <property type="entry name" value="Calcium ATPase, transduction domain A"/>
    <property type="match status" value="1"/>
</dbReference>
<evidence type="ECO:0000256" key="15">
    <source>
        <dbReference type="RuleBase" id="RU362081"/>
    </source>
</evidence>
<keyword evidence="8 15" id="KW-0547">Nucleotide-binding</keyword>
<dbReference type="SUPFAM" id="SSF81665">
    <property type="entry name" value="Calcium ATPase, transmembrane domain M"/>
    <property type="match status" value="1"/>
</dbReference>
<evidence type="ECO:0000256" key="4">
    <source>
        <dbReference type="ARBA" id="ARBA00022475"/>
    </source>
</evidence>
<keyword evidence="11" id="KW-1278">Translocase</keyword>
<keyword evidence="13" id="KW-0406">Ion transport</keyword>
<feature type="transmembrane region" description="Helical" evidence="15">
    <location>
        <begin position="773"/>
        <end position="792"/>
    </location>
</feature>
<keyword evidence="9 15" id="KW-0067">ATP-binding</keyword>
<dbReference type="GO" id="GO:0043682">
    <property type="term" value="F:P-type divalent copper transporter activity"/>
    <property type="evidence" value="ECO:0007669"/>
    <property type="project" value="TreeGrafter"/>
</dbReference>
<dbReference type="PROSITE" id="PS50846">
    <property type="entry name" value="HMA_2"/>
    <property type="match status" value="1"/>
</dbReference>
<organism evidence="17 18">
    <name type="scientific">Duganella margarita</name>
    <dbReference type="NCBI Taxonomy" id="2692170"/>
    <lineage>
        <taxon>Bacteria</taxon>
        <taxon>Pseudomonadati</taxon>
        <taxon>Pseudomonadota</taxon>
        <taxon>Betaproteobacteria</taxon>
        <taxon>Burkholderiales</taxon>
        <taxon>Oxalobacteraceae</taxon>
        <taxon>Telluria group</taxon>
        <taxon>Duganella</taxon>
    </lineage>
</organism>
<feature type="transmembrane region" description="Helical" evidence="15">
    <location>
        <begin position="253"/>
        <end position="275"/>
    </location>
</feature>
<dbReference type="NCBIfam" id="TIGR01494">
    <property type="entry name" value="ATPase_P-type"/>
    <property type="match status" value="1"/>
</dbReference>
<dbReference type="InterPro" id="IPR021993">
    <property type="entry name" value="ATPase-cat-bd"/>
</dbReference>
<comment type="subcellular location">
    <subcellularLocation>
        <location evidence="1">Cell membrane</location>
        <topology evidence="1">Multi-pass membrane protein</topology>
    </subcellularLocation>
</comment>
<evidence type="ECO:0000256" key="8">
    <source>
        <dbReference type="ARBA" id="ARBA00022741"/>
    </source>
</evidence>
<dbReference type="Pfam" id="PF12156">
    <property type="entry name" value="ATPase-cat_bd"/>
    <property type="match status" value="1"/>
</dbReference>
<dbReference type="GO" id="GO:0005524">
    <property type="term" value="F:ATP binding"/>
    <property type="evidence" value="ECO:0007669"/>
    <property type="project" value="UniProtKB-UniRule"/>
</dbReference>
<gene>
    <name evidence="17" type="primary">cadA</name>
    <name evidence="17" type="ORF">GTP56_23725</name>
</gene>
<feature type="transmembrane region" description="Helical" evidence="15">
    <location>
        <begin position="437"/>
        <end position="457"/>
    </location>
</feature>
<dbReference type="SFLD" id="SFLDG00002">
    <property type="entry name" value="C1.7:_P-type_atpase_like"/>
    <property type="match status" value="1"/>
</dbReference>
<dbReference type="GO" id="GO:0005507">
    <property type="term" value="F:copper ion binding"/>
    <property type="evidence" value="ECO:0007669"/>
    <property type="project" value="TreeGrafter"/>
</dbReference>
<dbReference type="CDD" id="cd02079">
    <property type="entry name" value="P-type_ATPase_HM"/>
    <property type="match status" value="1"/>
</dbReference>